<comment type="pathway">
    <text evidence="2 9">Amino-acid biosynthesis; L-tryptophan biosynthesis; L-tryptophan from chorismate: step 5/5.</text>
</comment>
<evidence type="ECO:0000256" key="7">
    <source>
        <dbReference type="ARBA" id="ARBA00023239"/>
    </source>
</evidence>
<dbReference type="InterPro" id="IPR002028">
    <property type="entry name" value="Trp_synthase_suA"/>
</dbReference>
<dbReference type="RefSeq" id="WP_214399837.1">
    <property type="nucleotide sequence ID" value="NZ_LR792632.1"/>
</dbReference>
<organism evidence="11 12">
    <name type="scientific">Methanocaldococcus lauensis</name>
    <dbReference type="NCBI Taxonomy" id="2546128"/>
    <lineage>
        <taxon>Archaea</taxon>
        <taxon>Methanobacteriati</taxon>
        <taxon>Methanobacteriota</taxon>
        <taxon>Methanomada group</taxon>
        <taxon>Methanococci</taxon>
        <taxon>Methanococcales</taxon>
        <taxon>Methanocaldococcaceae</taxon>
        <taxon>Methanocaldococcus</taxon>
    </lineage>
</organism>
<dbReference type="UniPathway" id="UPA00035">
    <property type="reaction ID" value="UER00044"/>
</dbReference>
<dbReference type="AlphaFoldDB" id="A0A8D6PXT6"/>
<dbReference type="Pfam" id="PF00290">
    <property type="entry name" value="Trp_syntA"/>
    <property type="match status" value="1"/>
</dbReference>
<dbReference type="InterPro" id="IPR018204">
    <property type="entry name" value="Trp_synthase_alpha_AS"/>
</dbReference>
<protein>
    <recommendedName>
        <fullName evidence="9">Tryptophan synthase alpha chain</fullName>
        <ecNumber evidence="9">4.2.1.20</ecNumber>
    </recommendedName>
</protein>
<dbReference type="KEGG" id="mesg:MLAUSG7_1520"/>
<comment type="function">
    <text evidence="1 9">The alpha subunit is responsible for the aldol cleavage of indoleglycerol phosphate to indole and glyceraldehyde 3-phosphate.</text>
</comment>
<dbReference type="EC" id="4.2.1.20" evidence="9"/>
<dbReference type="InterPro" id="IPR013785">
    <property type="entry name" value="Aldolase_TIM"/>
</dbReference>
<dbReference type="InterPro" id="IPR011060">
    <property type="entry name" value="RibuloseP-bd_barrel"/>
</dbReference>
<dbReference type="GO" id="GO:0004834">
    <property type="term" value="F:tryptophan synthase activity"/>
    <property type="evidence" value="ECO:0007669"/>
    <property type="project" value="UniProtKB-UniRule"/>
</dbReference>
<dbReference type="GO" id="GO:0005829">
    <property type="term" value="C:cytosol"/>
    <property type="evidence" value="ECO:0007669"/>
    <property type="project" value="TreeGrafter"/>
</dbReference>
<evidence type="ECO:0000256" key="8">
    <source>
        <dbReference type="ARBA" id="ARBA00049047"/>
    </source>
</evidence>
<comment type="similarity">
    <text evidence="9 10">Belongs to the TrpA family.</text>
</comment>
<comment type="catalytic activity">
    <reaction evidence="8 9">
        <text>(1S,2R)-1-C-(indol-3-yl)glycerol 3-phosphate + L-serine = D-glyceraldehyde 3-phosphate + L-tryptophan + H2O</text>
        <dbReference type="Rhea" id="RHEA:10532"/>
        <dbReference type="ChEBI" id="CHEBI:15377"/>
        <dbReference type="ChEBI" id="CHEBI:33384"/>
        <dbReference type="ChEBI" id="CHEBI:57912"/>
        <dbReference type="ChEBI" id="CHEBI:58866"/>
        <dbReference type="ChEBI" id="CHEBI:59776"/>
        <dbReference type="EC" id="4.2.1.20"/>
    </reaction>
</comment>
<evidence type="ECO:0000313" key="12">
    <source>
        <dbReference type="Proteomes" id="UP000679213"/>
    </source>
</evidence>
<keyword evidence="12" id="KW-1185">Reference proteome</keyword>
<keyword evidence="7 9" id="KW-0456">Lyase</keyword>
<dbReference type="Proteomes" id="UP000679213">
    <property type="component" value="Chromosome I"/>
</dbReference>
<feature type="active site" description="Proton acceptor" evidence="9">
    <location>
        <position position="47"/>
    </location>
</feature>
<sequence length="284" mass="31947">MKISEKFEELKNKGEKAFIAFYVGGDPNLEISEKALSVICKHADIVEIGIPFSDPVADGITIQKADVRALNSGMNPLKAFELAKKLNEKFPNVPKVFLTYYNIIFKMGEENFVKRCKESEISGIIVPDLPIEEADSLYNYCKKYEVDLIFLVAPTTPDDRLKKILEKCSGFVYVVSVTGTTGAREKISEETKELIKRVKKYSKIPVCVGFGISKREHVEEICKIADGAIVGSAIVKIVEKYVDENGKIKDENEFLKELEEFVKHLKKGTKIKSKAKEKTVIKNI</sequence>
<comment type="subunit">
    <text evidence="3 9">Tetramer of two alpha and two beta chains.</text>
</comment>
<keyword evidence="4 9" id="KW-0028">Amino-acid biosynthesis</keyword>
<evidence type="ECO:0000256" key="4">
    <source>
        <dbReference type="ARBA" id="ARBA00022605"/>
    </source>
</evidence>
<evidence type="ECO:0000256" key="9">
    <source>
        <dbReference type="HAMAP-Rule" id="MF_00131"/>
    </source>
</evidence>
<dbReference type="SUPFAM" id="SSF51366">
    <property type="entry name" value="Ribulose-phoshate binding barrel"/>
    <property type="match status" value="1"/>
</dbReference>
<evidence type="ECO:0000256" key="5">
    <source>
        <dbReference type="ARBA" id="ARBA00022822"/>
    </source>
</evidence>
<evidence type="ECO:0000256" key="2">
    <source>
        <dbReference type="ARBA" id="ARBA00004733"/>
    </source>
</evidence>
<dbReference type="HAMAP" id="MF_00131">
    <property type="entry name" value="Trp_synth_alpha"/>
    <property type="match status" value="1"/>
</dbReference>
<evidence type="ECO:0000256" key="10">
    <source>
        <dbReference type="RuleBase" id="RU003662"/>
    </source>
</evidence>
<name>A0A8D6PXT6_9EURY</name>
<reference evidence="11 12" key="1">
    <citation type="submission" date="2020-04" db="EMBL/GenBank/DDBJ databases">
        <authorList>
            <consortium name="Genoscope - CEA"/>
            <person name="William W."/>
        </authorList>
    </citation>
    <scope>NUCLEOTIDE SEQUENCE [LARGE SCALE GENOMIC DNA]</scope>
    <source>
        <strain evidence="11 12">SG7</strain>
    </source>
</reference>
<dbReference type="Gene3D" id="3.20.20.70">
    <property type="entry name" value="Aldolase class I"/>
    <property type="match status" value="1"/>
</dbReference>
<keyword evidence="6 9" id="KW-0057">Aromatic amino acid biosynthesis</keyword>
<gene>
    <name evidence="9 11" type="primary">trpA</name>
    <name evidence="11" type="ORF">MLAUSG7_1520</name>
</gene>
<dbReference type="FunFam" id="3.20.20.70:FF:000037">
    <property type="entry name" value="Tryptophan synthase alpha chain"/>
    <property type="match status" value="1"/>
</dbReference>
<proteinExistence type="inferred from homology"/>
<dbReference type="GeneID" id="65884301"/>
<dbReference type="PANTHER" id="PTHR43406">
    <property type="entry name" value="TRYPTOPHAN SYNTHASE, ALPHA CHAIN"/>
    <property type="match status" value="1"/>
</dbReference>
<evidence type="ECO:0000256" key="3">
    <source>
        <dbReference type="ARBA" id="ARBA00011270"/>
    </source>
</evidence>
<evidence type="ECO:0000256" key="6">
    <source>
        <dbReference type="ARBA" id="ARBA00023141"/>
    </source>
</evidence>
<dbReference type="NCBIfam" id="TIGR00262">
    <property type="entry name" value="trpA"/>
    <property type="match status" value="1"/>
</dbReference>
<dbReference type="EMBL" id="LR792632">
    <property type="protein sequence ID" value="CAB3289983.1"/>
    <property type="molecule type" value="Genomic_DNA"/>
</dbReference>
<dbReference type="PROSITE" id="PS00167">
    <property type="entry name" value="TRP_SYNTHASE_ALPHA"/>
    <property type="match status" value="1"/>
</dbReference>
<evidence type="ECO:0000313" key="11">
    <source>
        <dbReference type="EMBL" id="CAB3289983.1"/>
    </source>
</evidence>
<accession>A0A8D6PXT6</accession>
<dbReference type="CDD" id="cd04724">
    <property type="entry name" value="Tryptophan_synthase_alpha"/>
    <property type="match status" value="1"/>
</dbReference>
<evidence type="ECO:0000256" key="1">
    <source>
        <dbReference type="ARBA" id="ARBA00003365"/>
    </source>
</evidence>
<keyword evidence="5 9" id="KW-0822">Tryptophan biosynthesis</keyword>
<dbReference type="PANTHER" id="PTHR43406:SF1">
    <property type="entry name" value="TRYPTOPHAN SYNTHASE ALPHA CHAIN, CHLOROPLASTIC"/>
    <property type="match status" value="1"/>
</dbReference>
<feature type="active site" description="Proton acceptor" evidence="9">
    <location>
        <position position="58"/>
    </location>
</feature>